<dbReference type="InterPro" id="IPR029327">
    <property type="entry name" value="HAUS4"/>
</dbReference>
<keyword evidence="1" id="KW-0175">Coiled coil</keyword>
<evidence type="ECO:0000256" key="1">
    <source>
        <dbReference type="SAM" id="Coils"/>
    </source>
</evidence>
<dbReference type="Proteomes" id="UP001152320">
    <property type="component" value="Chromosome 5"/>
</dbReference>
<dbReference type="EMBL" id="JAIZAY010000005">
    <property type="protein sequence ID" value="KAJ8041852.1"/>
    <property type="molecule type" value="Genomic_DNA"/>
</dbReference>
<evidence type="ECO:0000313" key="2">
    <source>
        <dbReference type="EMBL" id="KAJ8041852.1"/>
    </source>
</evidence>
<dbReference type="GO" id="GO:0051225">
    <property type="term" value="P:spindle assembly"/>
    <property type="evidence" value="ECO:0007669"/>
    <property type="project" value="InterPro"/>
</dbReference>
<dbReference type="GO" id="GO:0007098">
    <property type="term" value="P:centrosome cycle"/>
    <property type="evidence" value="ECO:0007669"/>
    <property type="project" value="InterPro"/>
</dbReference>
<dbReference type="PANTHER" id="PTHR16219:SF1">
    <property type="entry name" value="HAUS AUGMIN-LIKE COMPLEX SUBUNIT 4"/>
    <property type="match status" value="1"/>
</dbReference>
<reference evidence="2" key="1">
    <citation type="submission" date="2021-10" db="EMBL/GenBank/DDBJ databases">
        <title>Tropical sea cucumber genome reveals ecological adaptation and Cuvierian tubules defense mechanism.</title>
        <authorList>
            <person name="Chen T."/>
        </authorList>
    </citation>
    <scope>NUCLEOTIDE SEQUENCE</scope>
    <source>
        <strain evidence="2">Nanhai2018</strain>
        <tissue evidence="2">Muscle</tissue>
    </source>
</reference>
<dbReference type="InterPro" id="IPR026214">
    <property type="entry name" value="HAUS4_met"/>
</dbReference>
<protein>
    <submittedName>
        <fullName evidence="2">HAUS augmin-like complex subunit 4</fullName>
    </submittedName>
</protein>
<name>A0A9Q1CAS8_HOLLE</name>
<accession>A0A9Q1CAS8</accession>
<dbReference type="GO" id="GO:0051011">
    <property type="term" value="F:microtubule minus-end binding"/>
    <property type="evidence" value="ECO:0007669"/>
    <property type="project" value="TreeGrafter"/>
</dbReference>
<proteinExistence type="predicted"/>
<dbReference type="GO" id="GO:0070652">
    <property type="term" value="C:HAUS complex"/>
    <property type="evidence" value="ECO:0007669"/>
    <property type="project" value="InterPro"/>
</dbReference>
<dbReference type="OrthoDB" id="661220at2759"/>
<dbReference type="Pfam" id="PF14735">
    <property type="entry name" value="HAUS4"/>
    <property type="match status" value="1"/>
</dbReference>
<dbReference type="AlphaFoldDB" id="A0A9Q1CAS8"/>
<dbReference type="PRINTS" id="PR02090">
    <property type="entry name" value="HAUSAUGMINL4"/>
</dbReference>
<gene>
    <name evidence="2" type="ORF">HOLleu_12774</name>
</gene>
<keyword evidence="3" id="KW-1185">Reference proteome</keyword>
<comment type="caution">
    <text evidence="2">The sequence shown here is derived from an EMBL/GenBank/DDBJ whole genome shotgun (WGS) entry which is preliminary data.</text>
</comment>
<sequence length="371" mass="42891">MEPRSADKADGAIQVNMSLPTHLMGIDAENYPGLTDLLKSLSKHITKDGLSKSLKHDVEQAKENLEKEKHSYLQQHILHYELHEMMVDQEFAQQDLAPDSQTEQYHNALRECVSTAEACDYLHKRPYGQGDKTTSLLGLTEEDLLKSNPHMKKLPVLQQHYIPELEKRLKHKCEEVASCHFTPSDTEGSEQLAFAKATRLPDILKQECARLEEEKEKSRLDKALISKQFWQLYYALTEALAILEELITKHRLTLQAEKDSVTTDWLSARCHAMHLKIRVFRTKLLCDMYTPDAVMALQQIREHLSQTIQEKESELSRIDQALQAYRSIGMGFEELVQEYEQLQKAVTSKKWALKELKQSMTEEETQDWRVS</sequence>
<organism evidence="2 3">
    <name type="scientific">Holothuria leucospilota</name>
    <name type="common">Black long sea cucumber</name>
    <name type="synonym">Mertensiothuria leucospilota</name>
    <dbReference type="NCBI Taxonomy" id="206669"/>
    <lineage>
        <taxon>Eukaryota</taxon>
        <taxon>Metazoa</taxon>
        <taxon>Echinodermata</taxon>
        <taxon>Eleutherozoa</taxon>
        <taxon>Echinozoa</taxon>
        <taxon>Holothuroidea</taxon>
        <taxon>Aspidochirotacea</taxon>
        <taxon>Aspidochirotida</taxon>
        <taxon>Holothuriidae</taxon>
        <taxon>Holothuria</taxon>
    </lineage>
</organism>
<feature type="coiled-coil region" evidence="1">
    <location>
        <begin position="294"/>
        <end position="359"/>
    </location>
</feature>
<dbReference type="PANTHER" id="PTHR16219">
    <property type="entry name" value="AUGMIN SUBUNIT 4 FAMILY MEMBER"/>
    <property type="match status" value="1"/>
</dbReference>
<evidence type="ECO:0000313" key="3">
    <source>
        <dbReference type="Proteomes" id="UP001152320"/>
    </source>
</evidence>